<dbReference type="Pfam" id="PF00270">
    <property type="entry name" value="DEAD"/>
    <property type="match status" value="1"/>
</dbReference>
<dbReference type="Gene3D" id="2.40.10.170">
    <property type="match status" value="1"/>
</dbReference>
<accession>A0A2M9FW97</accession>
<evidence type="ECO:0000313" key="12">
    <source>
        <dbReference type="EMBL" id="PJK27740.1"/>
    </source>
</evidence>
<comment type="function">
    <text evidence="9">Couples transcription and DNA repair by recognizing RNA polymerase (RNAP) stalled at DNA lesions. Mediates ATP-dependent release of RNAP and its truncated transcript from the DNA, and recruitment of nucleotide excision repair machinery to the damaged site.</text>
</comment>
<keyword evidence="6 9" id="KW-0067">ATP-binding</keyword>
<dbReference type="InterPro" id="IPR004576">
    <property type="entry name" value="Mfd"/>
</dbReference>
<dbReference type="InterPro" id="IPR001650">
    <property type="entry name" value="Helicase_C-like"/>
</dbReference>
<keyword evidence="4 9" id="KW-0378">Hydrolase</keyword>
<dbReference type="CDD" id="cd17991">
    <property type="entry name" value="DEXHc_TRCF"/>
    <property type="match status" value="1"/>
</dbReference>
<evidence type="ECO:0000256" key="1">
    <source>
        <dbReference type="ARBA" id="ARBA00022490"/>
    </source>
</evidence>
<dbReference type="InterPro" id="IPR047112">
    <property type="entry name" value="RecG/Mfd"/>
</dbReference>
<dbReference type="PANTHER" id="PTHR47964:SF1">
    <property type="entry name" value="ATP-DEPENDENT DNA HELICASE HOMOLOG RECG, CHLOROPLASTIC"/>
    <property type="match status" value="1"/>
</dbReference>
<dbReference type="EMBL" id="PHIG01000056">
    <property type="protein sequence ID" value="PJK27740.1"/>
    <property type="molecule type" value="Genomic_DNA"/>
</dbReference>
<evidence type="ECO:0000256" key="9">
    <source>
        <dbReference type="HAMAP-Rule" id="MF_00969"/>
    </source>
</evidence>
<protein>
    <recommendedName>
        <fullName evidence="9">Transcription-repair-coupling factor</fullName>
        <shortName evidence="9">TRCF</shortName>
        <ecNumber evidence="9">3.6.4.-</ecNumber>
    </recommendedName>
</protein>
<evidence type="ECO:0000259" key="10">
    <source>
        <dbReference type="PROSITE" id="PS51192"/>
    </source>
</evidence>
<evidence type="ECO:0000256" key="3">
    <source>
        <dbReference type="ARBA" id="ARBA00022763"/>
    </source>
</evidence>
<dbReference type="GO" id="GO:0016787">
    <property type="term" value="F:hydrolase activity"/>
    <property type="evidence" value="ECO:0007669"/>
    <property type="project" value="UniProtKB-KW"/>
</dbReference>
<dbReference type="GO" id="GO:0003684">
    <property type="term" value="F:damaged DNA binding"/>
    <property type="evidence" value="ECO:0007669"/>
    <property type="project" value="InterPro"/>
</dbReference>
<dbReference type="SMART" id="SM00487">
    <property type="entry name" value="DEXDc"/>
    <property type="match status" value="1"/>
</dbReference>
<dbReference type="InterPro" id="IPR005118">
    <property type="entry name" value="TRCF_C"/>
</dbReference>
<dbReference type="InterPro" id="IPR027417">
    <property type="entry name" value="P-loop_NTPase"/>
</dbReference>
<keyword evidence="2 9" id="KW-0547">Nucleotide-binding</keyword>
<feature type="domain" description="Helicase C-terminal" evidence="11">
    <location>
        <begin position="809"/>
        <end position="962"/>
    </location>
</feature>
<dbReference type="Gene3D" id="3.30.2060.10">
    <property type="entry name" value="Penicillin-binding protein 1b domain"/>
    <property type="match status" value="1"/>
</dbReference>
<dbReference type="PROSITE" id="PS51194">
    <property type="entry name" value="HELICASE_CTER"/>
    <property type="match status" value="1"/>
</dbReference>
<evidence type="ECO:0000256" key="2">
    <source>
        <dbReference type="ARBA" id="ARBA00022741"/>
    </source>
</evidence>
<dbReference type="InterPro" id="IPR036101">
    <property type="entry name" value="CarD-like/TRCF_RID_sf"/>
</dbReference>
<dbReference type="InterPro" id="IPR014001">
    <property type="entry name" value="Helicase_ATP-bd"/>
</dbReference>
<dbReference type="PROSITE" id="PS51192">
    <property type="entry name" value="HELICASE_ATP_BIND_1"/>
    <property type="match status" value="1"/>
</dbReference>
<evidence type="ECO:0000256" key="4">
    <source>
        <dbReference type="ARBA" id="ARBA00022801"/>
    </source>
</evidence>
<evidence type="ECO:0000256" key="6">
    <source>
        <dbReference type="ARBA" id="ARBA00022840"/>
    </source>
</evidence>
<dbReference type="InterPro" id="IPR003711">
    <property type="entry name" value="CarD-like/TRCF_RID"/>
</dbReference>
<dbReference type="AlphaFoldDB" id="A0A2M9FW97"/>
<evidence type="ECO:0000259" key="11">
    <source>
        <dbReference type="PROSITE" id="PS51194"/>
    </source>
</evidence>
<keyword evidence="7 9" id="KW-0238">DNA-binding</keyword>
<dbReference type="OrthoDB" id="9804325at2"/>
<dbReference type="SMART" id="SM01058">
    <property type="entry name" value="CarD_TRCF"/>
    <property type="match status" value="1"/>
</dbReference>
<feature type="domain" description="Helicase ATP-binding" evidence="10">
    <location>
        <begin position="626"/>
        <end position="787"/>
    </location>
</feature>
<gene>
    <name evidence="9 12" type="primary">mfd</name>
    <name evidence="12" type="ORF">CVT23_20785</name>
</gene>
<sequence>MSHKLAGPGRITVQNAPEGLDARLLADLARELDRGAVFVARDDQRLAATADMIRFFAPALEPVVFPAWDCLPFDRSSPNRQILAERMEALGMLAENGAAGRLILTTVNAITQRVPERAEVSGGHFAARVGDPIDEAELIAFLVAQGYGRTGTVMEPGEYAIRGGLIDIFPPNDDQPVRLDLFGRELESIRRFDPMSQRTLARVDSFALTPVSELVLDERRANHFRARYRELFGIKAESDPIYEAVSEGRSFPGMEHWLPIFYRRLETLFDYIGEAALVLDHLADDAAESRFAAIEDYQVTRAEAVKATAAGQGSAGAVFRPLPADALYLAPGEWAEYLAGQPVAALTPFNVGDGESPVIHDLQGRRGRDFAPERATPHANVYEALARHIQDLAPDRQIMVASYSDGARQRLGGMLRDAGIRAIAEVETFDEAMKLDRNVVGLAVLSIEAGFEAPDAVLISEQDVLGDRLVRKRRRRRRSENFVANASDLQLGDLVVHSEHGIGRYEGLETLDIVGAAHDCVLLIYDGGDKLYLPVENIELLSRYGSGEGEVTLDRLGGKGWQTRKARLKQRLKEMAEALIRVAAGRQLADAPRLTPPAGAYHEFCDRFPYQETDDQARAIDDTIGDLAAGRPMDRLICGDVGFGKTEVALRTAFIAAMDGMQVALVAPTTLLVRQHYQTFLERFRDFPVRIGQLSRLVPGKQANEVRKDLRNGQLDIVIGTHALLGKGVEFKRLGLLIVDEEQHFGVKHKERLKELKSDVHVLTLTATPIPRTLQLALTGIRDLSVIATPPVDRLAVRTFVLPFDEIVAREALLREHYRGGQSFFVCPRISDLAAVEAFMKDHVPELKFVVAHGQMPVRELEDAMNAFYDGSYDVLVSTNIVESGLDVPNANTMVVYRADMFGLSQLYQLRGRIGRSKTRAYAYLTVPANRRVTDGADKRLRVLQTLDQLGAGFTLASHDLDIRGAGNLLGEEQSGQIREVGVELYQSMLEEAVAEARGQTDAQSGDWSPNINLGAPVLIPDYYVADLSARLDLYKRLGHVADLDEIEAIAAEMIDRFGPLPPEVDNLFDVVAIKSLCRAANIAKLDAGPKGATVLFRENEFPDPGGLVRFISGQQGTAKLRPDHTLVYLRDWSDLSTRVKGVRSLARGLAQIAEKAA</sequence>
<dbReference type="NCBIfam" id="TIGR00580">
    <property type="entry name" value="mfd"/>
    <property type="match status" value="1"/>
</dbReference>
<dbReference type="GO" id="GO:0000716">
    <property type="term" value="P:transcription-coupled nucleotide-excision repair, DNA damage recognition"/>
    <property type="evidence" value="ECO:0007669"/>
    <property type="project" value="UniProtKB-UniRule"/>
</dbReference>
<dbReference type="Pfam" id="PF02559">
    <property type="entry name" value="CarD_TRCF_RID"/>
    <property type="match status" value="1"/>
</dbReference>
<dbReference type="SMART" id="SM00490">
    <property type="entry name" value="HELICc"/>
    <property type="match status" value="1"/>
</dbReference>
<comment type="similarity">
    <text evidence="9">In the C-terminal section; belongs to the helicase family. RecG subfamily.</text>
</comment>
<evidence type="ECO:0000256" key="5">
    <source>
        <dbReference type="ARBA" id="ARBA00022806"/>
    </source>
</evidence>
<dbReference type="GO" id="GO:0003678">
    <property type="term" value="F:DNA helicase activity"/>
    <property type="evidence" value="ECO:0007669"/>
    <property type="project" value="TreeGrafter"/>
</dbReference>
<dbReference type="InterPro" id="IPR037235">
    <property type="entry name" value="TRCF-like_C_D7"/>
</dbReference>
<dbReference type="Pfam" id="PF03461">
    <property type="entry name" value="TRCF"/>
    <property type="match status" value="1"/>
</dbReference>
<keyword evidence="13" id="KW-1185">Reference proteome</keyword>
<keyword evidence="3 9" id="KW-0227">DNA damage</keyword>
<evidence type="ECO:0000256" key="7">
    <source>
        <dbReference type="ARBA" id="ARBA00023125"/>
    </source>
</evidence>
<name>A0A2M9FW97_9PROT</name>
<organism evidence="12 13">
    <name type="scientific">Minwuia thermotolerans</name>
    <dbReference type="NCBI Taxonomy" id="2056226"/>
    <lineage>
        <taxon>Bacteria</taxon>
        <taxon>Pseudomonadati</taxon>
        <taxon>Pseudomonadota</taxon>
        <taxon>Alphaproteobacteria</taxon>
        <taxon>Minwuiales</taxon>
        <taxon>Minwuiaceae</taxon>
        <taxon>Minwuia</taxon>
    </lineage>
</organism>
<keyword evidence="1 9" id="KW-0963">Cytoplasm</keyword>
<dbReference type="SUPFAM" id="SSF141259">
    <property type="entry name" value="CarD-like"/>
    <property type="match status" value="1"/>
</dbReference>
<dbReference type="Gene3D" id="3.40.50.300">
    <property type="entry name" value="P-loop containing nucleotide triphosphate hydrolases"/>
    <property type="match status" value="2"/>
</dbReference>
<dbReference type="HAMAP" id="MF_00969">
    <property type="entry name" value="TRCF"/>
    <property type="match status" value="1"/>
</dbReference>
<proteinExistence type="inferred from homology"/>
<dbReference type="SUPFAM" id="SSF52540">
    <property type="entry name" value="P-loop containing nucleoside triphosphate hydrolases"/>
    <property type="match status" value="4"/>
</dbReference>
<dbReference type="Gene3D" id="3.90.1150.50">
    <property type="entry name" value="Transcription-repair-coupling factor, D7 domain"/>
    <property type="match status" value="1"/>
</dbReference>
<dbReference type="InterPro" id="IPR041471">
    <property type="entry name" value="UvrB_inter"/>
</dbReference>
<comment type="caution">
    <text evidence="12">The sequence shown here is derived from an EMBL/GenBank/DDBJ whole genome shotgun (WGS) entry which is preliminary data.</text>
</comment>
<dbReference type="PANTHER" id="PTHR47964">
    <property type="entry name" value="ATP-DEPENDENT DNA HELICASE HOMOLOG RECG, CHLOROPLASTIC"/>
    <property type="match status" value="1"/>
</dbReference>
<dbReference type="SMART" id="SM00982">
    <property type="entry name" value="TRCF"/>
    <property type="match status" value="1"/>
</dbReference>
<dbReference type="Pfam" id="PF17757">
    <property type="entry name" value="UvrB_inter"/>
    <property type="match status" value="1"/>
</dbReference>
<dbReference type="GO" id="GO:0006355">
    <property type="term" value="P:regulation of DNA-templated transcription"/>
    <property type="evidence" value="ECO:0007669"/>
    <property type="project" value="UniProtKB-UniRule"/>
</dbReference>
<keyword evidence="5" id="KW-0347">Helicase</keyword>
<comment type="similarity">
    <text evidence="9">In the N-terminal section; belongs to the UvrB family.</text>
</comment>
<comment type="subcellular location">
    <subcellularLocation>
        <location evidence="9">Cytoplasm</location>
    </subcellularLocation>
</comment>
<dbReference type="SUPFAM" id="SSF143517">
    <property type="entry name" value="TRCF domain-like"/>
    <property type="match status" value="1"/>
</dbReference>
<keyword evidence="8 9" id="KW-0234">DNA repair</keyword>
<reference evidence="12 13" key="1">
    <citation type="submission" date="2017-11" db="EMBL/GenBank/DDBJ databases">
        <title>Draft genome sequence of Rhizobiales bacterium SY3-13.</title>
        <authorList>
            <person name="Sun C."/>
        </authorList>
    </citation>
    <scope>NUCLEOTIDE SEQUENCE [LARGE SCALE GENOMIC DNA]</scope>
    <source>
        <strain evidence="12 13">SY3-13</strain>
    </source>
</reference>
<evidence type="ECO:0000256" key="8">
    <source>
        <dbReference type="ARBA" id="ARBA00023204"/>
    </source>
</evidence>
<dbReference type="Pfam" id="PF00271">
    <property type="entry name" value="Helicase_C"/>
    <property type="match status" value="1"/>
</dbReference>
<evidence type="ECO:0000313" key="13">
    <source>
        <dbReference type="Proteomes" id="UP000229498"/>
    </source>
</evidence>
<dbReference type="Proteomes" id="UP000229498">
    <property type="component" value="Unassembled WGS sequence"/>
</dbReference>
<dbReference type="GO" id="GO:0005524">
    <property type="term" value="F:ATP binding"/>
    <property type="evidence" value="ECO:0007669"/>
    <property type="project" value="UniProtKB-UniRule"/>
</dbReference>
<dbReference type="InterPro" id="IPR011545">
    <property type="entry name" value="DEAD/DEAH_box_helicase_dom"/>
</dbReference>
<dbReference type="Gene3D" id="3.40.50.11180">
    <property type="match status" value="1"/>
</dbReference>
<dbReference type="GO" id="GO:0005737">
    <property type="term" value="C:cytoplasm"/>
    <property type="evidence" value="ECO:0007669"/>
    <property type="project" value="UniProtKB-SubCell"/>
</dbReference>
<dbReference type="EC" id="3.6.4.-" evidence="9"/>